<keyword evidence="4" id="KW-1185">Reference proteome</keyword>
<dbReference type="InterPro" id="IPR049293">
    <property type="entry name" value="DUF6843"/>
</dbReference>
<sequence length="168" mass="18719">MTIKTIVRIAIVWAILTVTGCSASNEKTNDLYLLPEGYEGIAYAFYNVKNAPPLTKEGDYDVYLMNEKGYFVTSTPDMEYGRITDKYYYIDKQGQRKPIQDGCVRALGTGGFSTSIGEPESIEIRYTGIEVTQTNCGKAFKEGENSTLAEDVDAVIDEILKEYEKASN</sequence>
<dbReference type="Pfam" id="PF20862">
    <property type="entry name" value="DUF6843"/>
    <property type="match status" value="1"/>
</dbReference>
<feature type="domain" description="DUF6843" evidence="2">
    <location>
        <begin position="26"/>
        <end position="140"/>
    </location>
</feature>
<name>A0A3M8CXL5_9BACL</name>
<dbReference type="PROSITE" id="PS51257">
    <property type="entry name" value="PROKAR_LIPOPROTEIN"/>
    <property type="match status" value="1"/>
</dbReference>
<reference evidence="3 4" key="1">
    <citation type="submission" date="2018-10" db="EMBL/GenBank/DDBJ databases">
        <title>Phylogenomics of Brevibacillus.</title>
        <authorList>
            <person name="Dunlap C."/>
        </authorList>
    </citation>
    <scope>NUCLEOTIDE SEQUENCE [LARGE SCALE GENOMIC DNA]</scope>
    <source>
        <strain evidence="3 4">JCM 15774</strain>
    </source>
</reference>
<dbReference type="AlphaFoldDB" id="A0A3M8CXL5"/>
<dbReference type="EMBL" id="RHHU01000017">
    <property type="protein sequence ID" value="RNB80378.1"/>
    <property type="molecule type" value="Genomic_DNA"/>
</dbReference>
<feature type="chain" id="PRO_5018282944" description="DUF6843 domain-containing protein" evidence="1">
    <location>
        <begin position="24"/>
        <end position="168"/>
    </location>
</feature>
<dbReference type="Proteomes" id="UP000269573">
    <property type="component" value="Unassembled WGS sequence"/>
</dbReference>
<gene>
    <name evidence="3" type="ORF">EDM59_23830</name>
</gene>
<proteinExistence type="predicted"/>
<feature type="signal peptide" evidence="1">
    <location>
        <begin position="1"/>
        <end position="23"/>
    </location>
</feature>
<evidence type="ECO:0000259" key="2">
    <source>
        <dbReference type="Pfam" id="PF20862"/>
    </source>
</evidence>
<comment type="caution">
    <text evidence="3">The sequence shown here is derived from an EMBL/GenBank/DDBJ whole genome shotgun (WGS) entry which is preliminary data.</text>
</comment>
<protein>
    <recommendedName>
        <fullName evidence="2">DUF6843 domain-containing protein</fullName>
    </recommendedName>
</protein>
<evidence type="ECO:0000313" key="3">
    <source>
        <dbReference type="EMBL" id="RNB80378.1"/>
    </source>
</evidence>
<evidence type="ECO:0000313" key="4">
    <source>
        <dbReference type="Proteomes" id="UP000269573"/>
    </source>
</evidence>
<dbReference type="RefSeq" id="WP_122925898.1">
    <property type="nucleotide sequence ID" value="NZ_RHHU01000017.1"/>
</dbReference>
<organism evidence="3 4">
    <name type="scientific">Brevibacillus nitrificans</name>
    <dbReference type="NCBI Taxonomy" id="651560"/>
    <lineage>
        <taxon>Bacteria</taxon>
        <taxon>Bacillati</taxon>
        <taxon>Bacillota</taxon>
        <taxon>Bacilli</taxon>
        <taxon>Bacillales</taxon>
        <taxon>Paenibacillaceae</taxon>
        <taxon>Brevibacillus</taxon>
    </lineage>
</organism>
<keyword evidence="1" id="KW-0732">Signal</keyword>
<evidence type="ECO:0000256" key="1">
    <source>
        <dbReference type="SAM" id="SignalP"/>
    </source>
</evidence>
<accession>A0A3M8CXL5</accession>